<keyword evidence="6" id="KW-0560">Oxidoreductase</keyword>
<comment type="catalytic activity">
    <reaction evidence="9">
        <text>a ubiquinone + NADH + H(+) = a ubiquinol + NAD(+)</text>
        <dbReference type="Rhea" id="RHEA:23152"/>
        <dbReference type="Rhea" id="RHEA-COMP:9565"/>
        <dbReference type="Rhea" id="RHEA-COMP:9566"/>
        <dbReference type="ChEBI" id="CHEBI:15378"/>
        <dbReference type="ChEBI" id="CHEBI:16389"/>
        <dbReference type="ChEBI" id="CHEBI:17976"/>
        <dbReference type="ChEBI" id="CHEBI:57540"/>
        <dbReference type="ChEBI" id="CHEBI:57945"/>
    </reaction>
</comment>
<dbReference type="EMBL" id="HBIJ01010519">
    <property type="protein sequence ID" value="CAE0366475.1"/>
    <property type="molecule type" value="Transcribed_RNA"/>
</dbReference>
<keyword evidence="7" id="KW-0520">NAD</keyword>
<keyword evidence="5" id="KW-0809">Transit peptide</keyword>
<reference evidence="13" key="1">
    <citation type="submission" date="2021-01" db="EMBL/GenBank/DDBJ databases">
        <authorList>
            <person name="Corre E."/>
            <person name="Pelletier E."/>
            <person name="Niang G."/>
            <person name="Scheremetjew M."/>
            <person name="Finn R."/>
            <person name="Kale V."/>
            <person name="Holt S."/>
            <person name="Cochrane G."/>
            <person name="Meng A."/>
            <person name="Brown T."/>
            <person name="Cohen L."/>
        </authorList>
    </citation>
    <scope>NUCLEOTIDE SEQUENCE</scope>
    <source>
        <strain evidence="13">CCMP1510</strain>
    </source>
</reference>
<feature type="domain" description="External alternative NADH-ubiquinone oxidoreductase-like C-terminal" evidence="12">
    <location>
        <begin position="507"/>
        <end position="567"/>
    </location>
</feature>
<proteinExistence type="inferred from homology"/>
<dbReference type="InterPro" id="IPR045024">
    <property type="entry name" value="NDH-2"/>
</dbReference>
<evidence type="ECO:0000256" key="7">
    <source>
        <dbReference type="ARBA" id="ARBA00023027"/>
    </source>
</evidence>
<keyword evidence="10" id="KW-0732">Signal</keyword>
<dbReference type="AlphaFoldDB" id="A0A6S8C9L8"/>
<evidence type="ECO:0000259" key="11">
    <source>
        <dbReference type="Pfam" id="PF07992"/>
    </source>
</evidence>
<evidence type="ECO:0000256" key="3">
    <source>
        <dbReference type="ARBA" id="ARBA00022630"/>
    </source>
</evidence>
<dbReference type="SUPFAM" id="SSF51905">
    <property type="entry name" value="FAD/NAD(P)-binding domain"/>
    <property type="match status" value="2"/>
</dbReference>
<dbReference type="EMBL" id="HBIJ01010518">
    <property type="protein sequence ID" value="CAE0366474.1"/>
    <property type="molecule type" value="Transcribed_RNA"/>
</dbReference>
<protein>
    <recommendedName>
        <fullName evidence="2">NADH:ubiquinone reductase (non-electrogenic)</fullName>
        <ecNumber evidence="2">1.6.5.9</ecNumber>
    </recommendedName>
</protein>
<dbReference type="InterPro" id="IPR054585">
    <property type="entry name" value="NDH2-like_C"/>
</dbReference>
<dbReference type="InterPro" id="IPR036188">
    <property type="entry name" value="FAD/NAD-bd_sf"/>
</dbReference>
<dbReference type="EC" id="1.6.5.9" evidence="2"/>
<evidence type="ECO:0000256" key="10">
    <source>
        <dbReference type="SAM" id="SignalP"/>
    </source>
</evidence>
<evidence type="ECO:0000256" key="5">
    <source>
        <dbReference type="ARBA" id="ARBA00022946"/>
    </source>
</evidence>
<keyword evidence="3" id="KW-0285">Flavoprotein</keyword>
<evidence type="ECO:0000256" key="9">
    <source>
        <dbReference type="ARBA" id="ARBA00049010"/>
    </source>
</evidence>
<name>A0A6S8C9L8_9STRA</name>
<dbReference type="GO" id="GO:0050136">
    <property type="term" value="F:NADH dehydrogenase (quinone) (non-electrogenic) activity"/>
    <property type="evidence" value="ECO:0007669"/>
    <property type="project" value="UniProtKB-EC"/>
</dbReference>
<feature type="domain" description="FAD/NAD(P)-binding" evidence="11">
    <location>
        <begin position="109"/>
        <end position="456"/>
    </location>
</feature>
<dbReference type="Gene3D" id="3.50.50.100">
    <property type="match status" value="1"/>
</dbReference>
<evidence type="ECO:0000256" key="4">
    <source>
        <dbReference type="ARBA" id="ARBA00022827"/>
    </source>
</evidence>
<dbReference type="PANTHER" id="PTHR43706:SF47">
    <property type="entry name" value="EXTERNAL NADH-UBIQUINONE OXIDOREDUCTASE 1, MITOCHONDRIAL-RELATED"/>
    <property type="match status" value="1"/>
</dbReference>
<dbReference type="InterPro" id="IPR023753">
    <property type="entry name" value="FAD/NAD-binding_dom"/>
</dbReference>
<evidence type="ECO:0000313" key="13">
    <source>
        <dbReference type="EMBL" id="CAE0366474.1"/>
    </source>
</evidence>
<organism evidence="13">
    <name type="scientific">Aureoumbra lagunensis</name>
    <dbReference type="NCBI Taxonomy" id="44058"/>
    <lineage>
        <taxon>Eukaryota</taxon>
        <taxon>Sar</taxon>
        <taxon>Stramenopiles</taxon>
        <taxon>Ochrophyta</taxon>
        <taxon>Pelagophyceae</taxon>
        <taxon>Pelagomonadales</taxon>
        <taxon>Aureoumbra</taxon>
    </lineage>
</organism>
<comment type="similarity">
    <text evidence="1">Belongs to the NADH dehydrogenase family.</text>
</comment>
<feature type="chain" id="PRO_5035584452" description="NADH:ubiquinone reductase (non-electrogenic)" evidence="10">
    <location>
        <begin position="19"/>
        <end position="571"/>
    </location>
</feature>
<gene>
    <name evidence="13" type="ORF">ALAG00032_LOCUS7218</name>
    <name evidence="14" type="ORF">ALAG00032_LOCUS7219</name>
</gene>
<keyword evidence="4" id="KW-0274">FAD</keyword>
<sequence length="571" mass="62621">MPKKNRIALALAISLIEGLQIAGSNHYRGLVRRNVQQEEVLREEISKRNEAPSVVAPEASYDDGEDTQIERDIRMLNPFLLVVERSLQGVSDLVTSFSNEERRSREKRRIIILGSGWGSASLLKSLGSSARDDEITVISPRNFFLFTPMLCGAAVGTVEYRSITEPVRSLNRNVNYFEATATHIDIQRQKVMCEAVVCEGQSCAISDFQVDYDILVTAVGATTNTFGVPGVREYCIFLKQLQDAVSLRQTVGNCFERANLPTATDEDRTTALSFVIVGAGPTGVEFCSELRDFLQEEASRFYPHLLPYVKIHLLEATTTVLGAFDQSLRDVALDALQSPRVGEFEIAPVDVRLGTAVKEINATHVILGPQEAVPYATCVWAAGIAPLRVVADALNELGPQQTEAQSVTRGRLAVDPYLRVLGLPSNKLGTFFAMGDCCADAQAPLPATAQVAAQQGEFLARLFATGYDTTQDIPTRSGTKEPLAEAFCQTMDNTNLIIARPFQFLDLGALTYIGDSKALAQLPAGIKGQGGVAFALWRSVYIAKQMSLRNRLLIFGDWVRGRFFGRDLTRL</sequence>
<feature type="signal peptide" evidence="10">
    <location>
        <begin position="1"/>
        <end position="18"/>
    </location>
</feature>
<evidence type="ECO:0000256" key="6">
    <source>
        <dbReference type="ARBA" id="ARBA00023002"/>
    </source>
</evidence>
<evidence type="ECO:0000256" key="8">
    <source>
        <dbReference type="ARBA" id="ARBA00047599"/>
    </source>
</evidence>
<comment type="catalytic activity">
    <reaction evidence="8">
        <text>a quinone + NADH + H(+) = a quinol + NAD(+)</text>
        <dbReference type="Rhea" id="RHEA:46160"/>
        <dbReference type="ChEBI" id="CHEBI:15378"/>
        <dbReference type="ChEBI" id="CHEBI:24646"/>
        <dbReference type="ChEBI" id="CHEBI:57540"/>
        <dbReference type="ChEBI" id="CHEBI:57945"/>
        <dbReference type="ChEBI" id="CHEBI:132124"/>
        <dbReference type="EC" id="1.6.5.9"/>
    </reaction>
</comment>
<dbReference type="PANTHER" id="PTHR43706">
    <property type="entry name" value="NADH DEHYDROGENASE"/>
    <property type="match status" value="1"/>
</dbReference>
<accession>A0A6S8C9L8</accession>
<evidence type="ECO:0000259" key="12">
    <source>
        <dbReference type="Pfam" id="PF22366"/>
    </source>
</evidence>
<dbReference type="Pfam" id="PF07992">
    <property type="entry name" value="Pyr_redox_2"/>
    <property type="match status" value="1"/>
</dbReference>
<evidence type="ECO:0000313" key="14">
    <source>
        <dbReference type="EMBL" id="CAE0366475.1"/>
    </source>
</evidence>
<evidence type="ECO:0000256" key="1">
    <source>
        <dbReference type="ARBA" id="ARBA00005272"/>
    </source>
</evidence>
<dbReference type="GO" id="GO:0005739">
    <property type="term" value="C:mitochondrion"/>
    <property type="evidence" value="ECO:0007669"/>
    <property type="project" value="TreeGrafter"/>
</dbReference>
<dbReference type="Pfam" id="PF22366">
    <property type="entry name" value="NDH2_C"/>
    <property type="match status" value="1"/>
</dbReference>
<evidence type="ECO:0000256" key="2">
    <source>
        <dbReference type="ARBA" id="ARBA00012637"/>
    </source>
</evidence>